<dbReference type="EMBL" id="JACMHY010000001">
    <property type="protein sequence ID" value="MBC2863690.1"/>
    <property type="molecule type" value="Genomic_DNA"/>
</dbReference>
<name>A0A7X1HVW2_9ACTN</name>
<gene>
    <name evidence="2" type="ORF">H1R13_01370</name>
</gene>
<keyword evidence="1" id="KW-0732">Signal</keyword>
<feature type="signal peptide" evidence="1">
    <location>
        <begin position="1"/>
        <end position="25"/>
    </location>
</feature>
<protein>
    <submittedName>
        <fullName evidence="2">Uncharacterized protein</fullName>
    </submittedName>
</protein>
<keyword evidence="3" id="KW-1185">Reference proteome</keyword>
<proteinExistence type="predicted"/>
<dbReference type="AlphaFoldDB" id="A0A7X1HVW2"/>
<accession>A0A7X1HVW2</accession>
<comment type="caution">
    <text evidence="2">The sequence shown here is derived from an EMBL/GenBank/DDBJ whole genome shotgun (WGS) entry which is preliminary data.</text>
</comment>
<evidence type="ECO:0000313" key="3">
    <source>
        <dbReference type="Proteomes" id="UP000517694"/>
    </source>
</evidence>
<evidence type="ECO:0000313" key="2">
    <source>
        <dbReference type="EMBL" id="MBC2863690.1"/>
    </source>
</evidence>
<dbReference type="OrthoDB" id="4231718at2"/>
<feature type="chain" id="PRO_5039158090" evidence="1">
    <location>
        <begin position="26"/>
        <end position="67"/>
    </location>
</feature>
<reference evidence="2 3" key="1">
    <citation type="submission" date="2020-08" db="EMBL/GenBank/DDBJ databases">
        <title>Whole-Genome Sequence of French Clinical Streptomyces mexicanus Strain Q0842.</title>
        <authorList>
            <person name="Boxberger M."/>
            <person name="La Scola B."/>
        </authorList>
    </citation>
    <scope>NUCLEOTIDE SEQUENCE [LARGE SCALE GENOMIC DNA]</scope>
    <source>
        <strain evidence="2 3">Marseille-Q0842</strain>
    </source>
</reference>
<dbReference type="Proteomes" id="UP000517694">
    <property type="component" value="Unassembled WGS sequence"/>
</dbReference>
<evidence type="ECO:0000256" key="1">
    <source>
        <dbReference type="SAM" id="SignalP"/>
    </source>
</evidence>
<organism evidence="2 3">
    <name type="scientific">Streptomyces mexicanus</name>
    <dbReference type="NCBI Taxonomy" id="178566"/>
    <lineage>
        <taxon>Bacteria</taxon>
        <taxon>Bacillati</taxon>
        <taxon>Actinomycetota</taxon>
        <taxon>Actinomycetes</taxon>
        <taxon>Kitasatosporales</taxon>
        <taxon>Streptomycetaceae</taxon>
        <taxon>Streptomyces</taxon>
    </lineage>
</organism>
<sequence>MQSAARLTTALAAAGALALTTPAGAHATAIGSTPVRNSPHSLGYGKRCTRLCVNGVRCLSQCHPITK</sequence>